<dbReference type="Pfam" id="PF22504">
    <property type="entry name" value="DUF6993"/>
    <property type="match status" value="1"/>
</dbReference>
<organism evidence="2 3">
    <name type="scientific">Agromyces bracchium</name>
    <dbReference type="NCBI Taxonomy" id="88376"/>
    <lineage>
        <taxon>Bacteria</taxon>
        <taxon>Bacillati</taxon>
        <taxon>Actinomycetota</taxon>
        <taxon>Actinomycetes</taxon>
        <taxon>Micrococcales</taxon>
        <taxon>Microbacteriaceae</taxon>
        <taxon>Agromyces</taxon>
    </lineage>
</organism>
<gene>
    <name evidence="2" type="ORF">GJ743_12290</name>
</gene>
<protein>
    <recommendedName>
        <fullName evidence="1">DUF6993 domain-containing protein</fullName>
    </recommendedName>
</protein>
<dbReference type="AlphaFoldDB" id="A0A6I3M8Q4"/>
<evidence type="ECO:0000313" key="2">
    <source>
        <dbReference type="EMBL" id="MTH69148.1"/>
    </source>
</evidence>
<evidence type="ECO:0000313" key="3">
    <source>
        <dbReference type="Proteomes" id="UP000433071"/>
    </source>
</evidence>
<dbReference type="OrthoDB" id="5125712at2"/>
<proteinExistence type="predicted"/>
<dbReference type="Proteomes" id="UP000433071">
    <property type="component" value="Unassembled WGS sequence"/>
</dbReference>
<dbReference type="EMBL" id="WMLB01000025">
    <property type="protein sequence ID" value="MTH69148.1"/>
    <property type="molecule type" value="Genomic_DNA"/>
</dbReference>
<reference evidence="2 3" key="1">
    <citation type="submission" date="2019-11" db="EMBL/GenBank/DDBJ databases">
        <title>Agromyces kandeliae sp. nov., isolated from mangrove soil.</title>
        <authorList>
            <person name="Wang R."/>
        </authorList>
    </citation>
    <scope>NUCLEOTIDE SEQUENCE [LARGE SCALE GENOMIC DNA]</scope>
    <source>
        <strain evidence="2 3">JCM 11433</strain>
    </source>
</reference>
<feature type="domain" description="DUF6993" evidence="1">
    <location>
        <begin position="2"/>
        <end position="82"/>
    </location>
</feature>
<sequence length="87" mass="8575">MLEADAAAGGPAFVDALVEAGFDRGAMQVTSDTTTLGEPADSIQFSVRIGDRCLVGQYGPAAGGYRSAEQPGLGTGGCLVGATVPVG</sequence>
<keyword evidence="3" id="KW-1185">Reference proteome</keyword>
<comment type="caution">
    <text evidence="2">The sequence shown here is derived from an EMBL/GenBank/DDBJ whole genome shotgun (WGS) entry which is preliminary data.</text>
</comment>
<accession>A0A6I3M8Q4</accession>
<name>A0A6I3M8Q4_9MICO</name>
<dbReference type="RefSeq" id="WP_155052179.1">
    <property type="nucleotide sequence ID" value="NZ_BAAAIB010000008.1"/>
</dbReference>
<dbReference type="InterPro" id="IPR054262">
    <property type="entry name" value="DUF6993"/>
</dbReference>
<evidence type="ECO:0000259" key="1">
    <source>
        <dbReference type="Pfam" id="PF22504"/>
    </source>
</evidence>